<feature type="transmembrane region" description="Helical" evidence="9">
    <location>
        <begin position="85"/>
        <end position="105"/>
    </location>
</feature>
<proteinExistence type="inferred from homology"/>
<dbReference type="NCBIfam" id="NF001960">
    <property type="entry name" value="PRK00733.3-5"/>
    <property type="match status" value="1"/>
</dbReference>
<gene>
    <name evidence="9" type="primary">hppA</name>
    <name evidence="10" type="ORF">L21SP2_2602</name>
</gene>
<sequence length="689" mass="71500">MSLLNMGLIALLAGSVLALGYAMNRTRWVFKQPVQNERLKRISGYVSEGAMAFLTREFSVLLPFVAIVAVFLAVSNQGILRFQALSFVLGAGTSALAGFIGMKVATAANSRTTHAARTGINEALKVSFTGGSIMGMSVVGLAMFGILVILFVAGLFIEFSIEVFSEQILQIVSGFSLGASSMALFARVGGGIFTKAADVGADLVGKVEAGIPEDDHRNPATIADNVGDNVGDVAGMGADLFESYVGSIVGAMILGAASAGSELLRFRLSIFPLILAASGVLASLIGIRFVRIKKGRSPQKALNTGTFSAAAISALFTFVAAWFLLRGESFEFGGYIRIFIASVLGMVAGLSLGLLTEYYTGTGTRPVKQIVKACETGPATTLITGMGVGMASSFLPIVVIVIAIILGNLLAGLYGVAIAALGMLMTLGIQLAVDAYGPIADNAGGLAEMSEFPPEVREITDELDAVGNTTAAIGKGFAIGSAALTSIILFSAFQKQVGITLEDVSLLNPLVISGLLLGAVIPYLFSSLAMSAIGDAAFAMIEEVRRQFREKPGILQETEEPDYKRCVDISTTSALKKMMLPGIIAIVTPLLVGFLGGVNMLLGLLIGVTASGVVLAIFMANSGGAWDNAKKMIESGDSHGKGSEAHKAAVVGDTVGDPFKDTAGPSLNILIKVMAVVSLVIAPILKNLQ</sequence>
<keyword evidence="8 9" id="KW-0472">Membrane</keyword>
<keyword evidence="5 9" id="KW-1278">Translocase</keyword>
<feature type="site" description="Determinant of potassium dependence" evidence="9">
    <location>
        <position position="471"/>
    </location>
</feature>
<comment type="caution">
    <text evidence="9">Lacks conserved residue(s) required for the propagation of feature annotation.</text>
</comment>
<keyword evidence="9" id="KW-0739">Sodium transport</keyword>
<feature type="transmembrane region" description="Helical" evidence="9">
    <location>
        <begin position="601"/>
        <end position="621"/>
    </location>
</feature>
<accession>V5WK37</accession>
<feature type="transmembrane region" description="Helical" evidence="9">
    <location>
        <begin position="60"/>
        <end position="79"/>
    </location>
</feature>
<dbReference type="InterPro" id="IPR004131">
    <property type="entry name" value="PPase-energised_H-pump"/>
</dbReference>
<keyword evidence="7 9" id="KW-0406">Ion transport</keyword>
<dbReference type="GO" id="GO:0009678">
    <property type="term" value="F:diphosphate hydrolysis-driven proton transmembrane transporter activity"/>
    <property type="evidence" value="ECO:0007669"/>
    <property type="project" value="UniProtKB-UniRule"/>
</dbReference>
<feature type="transmembrane region" description="Helical" evidence="9">
    <location>
        <begin position="578"/>
        <end position="595"/>
    </location>
</feature>
<dbReference type="STRING" id="1307761.L21SP2_2602"/>
<evidence type="ECO:0000313" key="11">
    <source>
        <dbReference type="Proteomes" id="UP000018680"/>
    </source>
</evidence>
<dbReference type="GO" id="GO:0012505">
    <property type="term" value="C:endomembrane system"/>
    <property type="evidence" value="ECO:0007669"/>
    <property type="project" value="UniProtKB-SubCell"/>
</dbReference>
<keyword evidence="9" id="KW-1003">Cell membrane</keyword>
<dbReference type="Pfam" id="PF03030">
    <property type="entry name" value="H_PPase"/>
    <property type="match status" value="1"/>
</dbReference>
<comment type="cofactor">
    <cofactor evidence="9">
        <name>Mg(2+)</name>
        <dbReference type="ChEBI" id="CHEBI:18420"/>
    </cofactor>
</comment>
<keyword evidence="6 9" id="KW-1133">Transmembrane helix</keyword>
<dbReference type="GO" id="GO:0000287">
    <property type="term" value="F:magnesium ion binding"/>
    <property type="evidence" value="ECO:0007669"/>
    <property type="project" value="UniProtKB-UniRule"/>
</dbReference>
<dbReference type="PATRIC" id="fig|1307761.3.peg.2593"/>
<evidence type="ECO:0000256" key="9">
    <source>
        <dbReference type="HAMAP-Rule" id="MF_01129"/>
    </source>
</evidence>
<comment type="subcellular location">
    <subcellularLocation>
        <location evidence="9">Cell membrane</location>
        <topology evidence="9">Multi-pass membrane protein</topology>
    </subcellularLocation>
    <subcellularLocation>
        <location evidence="1">Endomembrane system</location>
        <topology evidence="1">Multi-pass membrane protein</topology>
    </subcellularLocation>
</comment>
<dbReference type="PIRSF" id="PIRSF001265">
    <property type="entry name" value="H+-PPase"/>
    <property type="match status" value="1"/>
</dbReference>
<feature type="transmembrane region" description="Helical" evidence="9">
    <location>
        <begin position="6"/>
        <end position="23"/>
    </location>
</feature>
<feature type="transmembrane region" description="Helical" evidence="9">
    <location>
        <begin position="412"/>
        <end position="433"/>
    </location>
</feature>
<comment type="subunit">
    <text evidence="9">Homodimer.</text>
</comment>
<keyword evidence="10" id="KW-0378">Hydrolase</keyword>
<dbReference type="OrthoDB" id="9808652at2"/>
<dbReference type="HOGENOM" id="CLU_008743_3_1_12"/>
<organism evidence="10 11">
    <name type="scientific">Salinispira pacifica</name>
    <dbReference type="NCBI Taxonomy" id="1307761"/>
    <lineage>
        <taxon>Bacteria</taxon>
        <taxon>Pseudomonadati</taxon>
        <taxon>Spirochaetota</taxon>
        <taxon>Spirochaetia</taxon>
        <taxon>Spirochaetales</taxon>
        <taxon>Spirochaetaceae</taxon>
        <taxon>Salinispira</taxon>
    </lineage>
</organism>
<evidence type="ECO:0000256" key="4">
    <source>
        <dbReference type="ARBA" id="ARBA00022842"/>
    </source>
</evidence>
<feature type="transmembrane region" description="Helical" evidence="9">
    <location>
        <begin position="126"/>
        <end position="156"/>
    </location>
</feature>
<evidence type="ECO:0000256" key="7">
    <source>
        <dbReference type="ARBA" id="ARBA00023065"/>
    </source>
</evidence>
<dbReference type="GO" id="GO:0006814">
    <property type="term" value="P:sodium ion transport"/>
    <property type="evidence" value="ECO:0007669"/>
    <property type="project" value="UniProtKB-UniRule"/>
</dbReference>
<dbReference type="eggNOG" id="COG3808">
    <property type="taxonomic scope" value="Bacteria"/>
</dbReference>
<protein>
    <recommendedName>
        <fullName evidence="9">Putative K(+)-stimulated pyrophosphate-energized sodium pump</fullName>
        <ecNumber evidence="9">7.2.3.1</ecNumber>
    </recommendedName>
    <alternativeName>
        <fullName evidence="9">Membrane-bound sodium-translocating pyrophosphatase</fullName>
    </alternativeName>
    <alternativeName>
        <fullName evidence="9">Pyrophosphate-energized inorganic pyrophosphatase</fullName>
        <shortName evidence="9">Na(+)-PPase</shortName>
    </alternativeName>
</protein>
<keyword evidence="11" id="KW-1185">Reference proteome</keyword>
<comment type="similarity">
    <text evidence="9">Belongs to the H(+)-translocating pyrophosphatase (TC 3.A.10) family. K(+)-stimulated subfamily.</text>
</comment>
<dbReference type="RefSeq" id="WP_024268855.1">
    <property type="nucleotide sequence ID" value="NC_023035.1"/>
</dbReference>
<comment type="catalytic activity">
    <reaction evidence="9">
        <text>Na(+)(in) + diphosphate + H2O = Na(+)(out) + 2 phosphate + H(+)</text>
        <dbReference type="Rhea" id="RHEA:57884"/>
        <dbReference type="ChEBI" id="CHEBI:15377"/>
        <dbReference type="ChEBI" id="CHEBI:15378"/>
        <dbReference type="ChEBI" id="CHEBI:29101"/>
        <dbReference type="ChEBI" id="CHEBI:33019"/>
        <dbReference type="ChEBI" id="CHEBI:43474"/>
        <dbReference type="EC" id="7.2.3.1"/>
    </reaction>
</comment>
<comment type="activity regulation">
    <text evidence="9">Requires K(+) for maximal activity.</text>
</comment>
<dbReference type="HAMAP" id="MF_01129">
    <property type="entry name" value="PPase_energized_pump"/>
    <property type="match status" value="1"/>
</dbReference>
<keyword evidence="9" id="KW-0915">Sodium</keyword>
<dbReference type="GO" id="GO:0004427">
    <property type="term" value="F:inorganic diphosphate phosphatase activity"/>
    <property type="evidence" value="ECO:0007669"/>
    <property type="project" value="UniProtKB-UniRule"/>
</dbReference>
<feature type="transmembrane region" description="Helical" evidence="9">
    <location>
        <begin position="336"/>
        <end position="360"/>
    </location>
</feature>
<evidence type="ECO:0000256" key="1">
    <source>
        <dbReference type="ARBA" id="ARBA00004127"/>
    </source>
</evidence>
<feature type="transmembrane region" description="Helical" evidence="9">
    <location>
        <begin position="667"/>
        <end position="685"/>
    </location>
</feature>
<evidence type="ECO:0000256" key="8">
    <source>
        <dbReference type="ARBA" id="ARBA00023136"/>
    </source>
</evidence>
<dbReference type="Proteomes" id="UP000018680">
    <property type="component" value="Chromosome"/>
</dbReference>
<dbReference type="KEGG" id="slr:L21SP2_2602"/>
<feature type="transmembrane region" description="Helical" evidence="9">
    <location>
        <begin position="270"/>
        <end position="290"/>
    </location>
</feature>
<comment type="function">
    <text evidence="9">Sodium pump that utilizes the energy of pyrophosphate hydrolysis as the driving force for Na(+) movement across the membrane.</text>
</comment>
<dbReference type="PANTHER" id="PTHR31998">
    <property type="entry name" value="K(+)-INSENSITIVE PYROPHOSPHATE-ENERGIZED PROTON PUMP"/>
    <property type="match status" value="1"/>
</dbReference>
<dbReference type="AlphaFoldDB" id="V5WK37"/>
<dbReference type="EMBL" id="CP006939">
    <property type="protein sequence ID" value="AHC15954.1"/>
    <property type="molecule type" value="Genomic_DNA"/>
</dbReference>
<dbReference type="GO" id="GO:0005886">
    <property type="term" value="C:plasma membrane"/>
    <property type="evidence" value="ECO:0007669"/>
    <property type="project" value="UniProtKB-SubCell"/>
</dbReference>
<keyword evidence="3 9" id="KW-0812">Transmembrane</keyword>
<reference evidence="10 11" key="1">
    <citation type="journal article" date="2015" name="Stand. Genomic Sci.">
        <title>Complete genome sequence and description of Salinispira pacifica gen. nov., sp. nov., a novel spirochaete isolated form a hypersaline microbial mat.</title>
        <authorList>
            <person name="Ben Hania W."/>
            <person name="Joseph M."/>
            <person name="Schumann P."/>
            <person name="Bunk B."/>
            <person name="Fiebig A."/>
            <person name="Sproer C."/>
            <person name="Klenk H.P."/>
            <person name="Fardeau M.L."/>
            <person name="Spring S."/>
        </authorList>
    </citation>
    <scope>NUCLEOTIDE SEQUENCE [LARGE SCALE GENOMIC DNA]</scope>
    <source>
        <strain evidence="10 11">L21-RPul-D2</strain>
    </source>
</reference>
<evidence type="ECO:0000313" key="10">
    <source>
        <dbReference type="EMBL" id="AHC15954.1"/>
    </source>
</evidence>
<keyword evidence="9" id="KW-0630">Potassium</keyword>
<dbReference type="GO" id="GO:0030955">
    <property type="term" value="F:potassium ion binding"/>
    <property type="evidence" value="ECO:0007669"/>
    <property type="project" value="UniProtKB-UniRule"/>
</dbReference>
<evidence type="ECO:0000256" key="3">
    <source>
        <dbReference type="ARBA" id="ARBA00022692"/>
    </source>
</evidence>
<name>V5WK37_9SPIO</name>
<keyword evidence="2 9" id="KW-0813">Transport</keyword>
<feature type="transmembrane region" description="Helical" evidence="9">
    <location>
        <begin position="302"/>
        <end position="324"/>
    </location>
</feature>
<feature type="transmembrane region" description="Helical" evidence="9">
    <location>
        <begin position="514"/>
        <end position="541"/>
    </location>
</feature>
<dbReference type="NCBIfam" id="TIGR01104">
    <property type="entry name" value="V_PPase"/>
    <property type="match status" value="1"/>
</dbReference>
<feature type="transmembrane region" description="Helical" evidence="9">
    <location>
        <begin position="476"/>
        <end position="494"/>
    </location>
</feature>
<feature type="transmembrane region" description="Helical" evidence="9">
    <location>
        <begin position="381"/>
        <end position="406"/>
    </location>
</feature>
<keyword evidence="4 9" id="KW-0460">Magnesium</keyword>
<dbReference type="EC" id="7.2.3.1" evidence="9"/>
<evidence type="ECO:0000256" key="5">
    <source>
        <dbReference type="ARBA" id="ARBA00022967"/>
    </source>
</evidence>
<feature type="transmembrane region" description="Helical" evidence="9">
    <location>
        <begin position="168"/>
        <end position="186"/>
    </location>
</feature>
<evidence type="ECO:0000256" key="6">
    <source>
        <dbReference type="ARBA" id="ARBA00022989"/>
    </source>
</evidence>
<evidence type="ECO:0000256" key="2">
    <source>
        <dbReference type="ARBA" id="ARBA00022448"/>
    </source>
</evidence>